<evidence type="ECO:0000313" key="2">
    <source>
        <dbReference type="EMBL" id="QGA64573.1"/>
    </source>
</evidence>
<dbReference type="Proteomes" id="UP000348942">
    <property type="component" value="Chromosome 1"/>
</dbReference>
<name>A0A5Q0TBT2_9VIBR</name>
<keyword evidence="3" id="KW-1185">Reference proteome</keyword>
<protein>
    <submittedName>
        <fullName evidence="2">DUF3379 family protein</fullName>
    </submittedName>
</protein>
<keyword evidence="1" id="KW-0812">Transmembrane</keyword>
<accession>A0A5Q0TBT2</accession>
<evidence type="ECO:0000313" key="3">
    <source>
        <dbReference type="Proteomes" id="UP000348942"/>
    </source>
</evidence>
<organism evidence="2 3">
    <name type="scientific">Vibrio algicola</name>
    <dbReference type="NCBI Taxonomy" id="2662262"/>
    <lineage>
        <taxon>Bacteria</taxon>
        <taxon>Pseudomonadati</taxon>
        <taxon>Pseudomonadota</taxon>
        <taxon>Gammaproteobacteria</taxon>
        <taxon>Vibrionales</taxon>
        <taxon>Vibrionaceae</taxon>
        <taxon>Vibrio</taxon>
    </lineage>
</organism>
<dbReference type="Pfam" id="PF11859">
    <property type="entry name" value="DUF3379"/>
    <property type="match status" value="1"/>
</dbReference>
<keyword evidence="1" id="KW-0472">Membrane</keyword>
<evidence type="ECO:0000256" key="1">
    <source>
        <dbReference type="SAM" id="Phobius"/>
    </source>
</evidence>
<dbReference type="RefSeq" id="WP_153446613.1">
    <property type="nucleotide sequence ID" value="NZ_CP045699.1"/>
</dbReference>
<dbReference type="EMBL" id="CP045699">
    <property type="protein sequence ID" value="QGA64573.1"/>
    <property type="molecule type" value="Genomic_DNA"/>
</dbReference>
<dbReference type="InterPro" id="IPR021806">
    <property type="entry name" value="DUF3379"/>
</dbReference>
<reference evidence="2 3" key="1">
    <citation type="submission" date="2019-10" db="EMBL/GenBank/DDBJ databases">
        <title>Vibrio sp. nov., isolated from Coralline algae surface.</title>
        <authorList>
            <person name="Geng Y."/>
            <person name="Zhang X."/>
        </authorList>
    </citation>
    <scope>NUCLEOTIDE SEQUENCE [LARGE SCALE GENOMIC DNA]</scope>
    <source>
        <strain evidence="2 3">SM1977</strain>
    </source>
</reference>
<proteinExistence type="predicted"/>
<keyword evidence="1" id="KW-1133">Transmembrane helix</keyword>
<gene>
    <name evidence="2" type="ORF">GFB47_03595</name>
</gene>
<sequence>MDDLEFRRRLLSDPHDRSDEILQKILDDQQNRQYVEGLLNLDSKIEQAFHVDVPDDLADKIIFAHSPAKKQVNMSSRMFALAASLIFAIGLGVGQINWGNVLVSPAHASLENMAMHHIEHGEQFISGINEGNSEQEVNAKLSVYSYRLSSDFPYHIYYLNHCGFSATQHALHMVFAGQHGRVTAFVTKIHSDKKIDFTQQGMKGQIIPLEKGSLVLIGSKQENIDALSQTITPLLTFTQ</sequence>
<dbReference type="AlphaFoldDB" id="A0A5Q0TBT2"/>
<feature type="transmembrane region" description="Helical" evidence="1">
    <location>
        <begin position="78"/>
        <end position="98"/>
    </location>
</feature>